<keyword evidence="3" id="KW-1185">Reference proteome</keyword>
<reference evidence="2" key="1">
    <citation type="submission" date="2019-08" db="EMBL/GenBank/DDBJ databases">
        <title>The improved chromosome-level genome for the pearl oyster Pinctada fucata martensii using PacBio sequencing and Hi-C.</title>
        <authorList>
            <person name="Zheng Z."/>
        </authorList>
    </citation>
    <scope>NUCLEOTIDE SEQUENCE</scope>
    <source>
        <strain evidence="2">ZZ-2019</strain>
        <tissue evidence="2">Adductor muscle</tissue>
    </source>
</reference>
<evidence type="ECO:0000313" key="3">
    <source>
        <dbReference type="Proteomes" id="UP001186944"/>
    </source>
</evidence>
<sequence>MPTSSQAMILKNRDIDEALWRKPSSRTVNPCHVNSVDINELFEQPFRDLSSVVFQRNLRHGSKYLKERLLSKVVKVNGYQTILSYDAENDSVSWKFIPEKTVPKNVQQERILFDKKHSTDGIIRPKTGITRQTDKGNLPNRPKSTAHIELLERETKNPSRQELPEDIVSLGFRDPQKKISRSAARGTSAPVINRQIHEQTDTETSSWIHIPSRAEDQYIKSTNLHKQSSERIEYSSDDLSQYEGEKYEDLCLPSSYQMKKLPKKRPLAVCFSLRNNEDFDHLELKNILSESTGLGIEDLQYEPLSIRTCDPSVNGRWLATMSSKYDVDEILRNGFYMGKDHVIVKRLDDLNERGYRNYNYMVALKEERNRLRLTKSAYPAIRTSLQSTKLISHEVAKSAANERQKSTNQKALNSELHKEAISVPNVSKSSKLSLRESRKSAPHIRVHVSLKSGQRISPKSMHSVAKHNRNKT</sequence>
<gene>
    <name evidence="2" type="ORF">FSP39_006831</name>
</gene>
<accession>A0AA88Y3Y9</accession>
<name>A0AA88Y3Y9_PINIB</name>
<evidence type="ECO:0000313" key="2">
    <source>
        <dbReference type="EMBL" id="KAK3097151.1"/>
    </source>
</evidence>
<comment type="caution">
    <text evidence="2">The sequence shown here is derived from an EMBL/GenBank/DDBJ whole genome shotgun (WGS) entry which is preliminary data.</text>
</comment>
<dbReference type="AlphaFoldDB" id="A0AA88Y3Y9"/>
<dbReference type="Proteomes" id="UP001186944">
    <property type="component" value="Unassembled WGS sequence"/>
</dbReference>
<feature type="region of interest" description="Disordered" evidence="1">
    <location>
        <begin position="422"/>
        <end position="472"/>
    </location>
</feature>
<proteinExistence type="predicted"/>
<protein>
    <submittedName>
        <fullName evidence="2">Uncharacterized protein</fullName>
    </submittedName>
</protein>
<evidence type="ECO:0000256" key="1">
    <source>
        <dbReference type="SAM" id="MobiDB-lite"/>
    </source>
</evidence>
<organism evidence="2 3">
    <name type="scientific">Pinctada imbricata</name>
    <name type="common">Atlantic pearl-oyster</name>
    <name type="synonym">Pinctada martensii</name>
    <dbReference type="NCBI Taxonomy" id="66713"/>
    <lineage>
        <taxon>Eukaryota</taxon>
        <taxon>Metazoa</taxon>
        <taxon>Spiralia</taxon>
        <taxon>Lophotrochozoa</taxon>
        <taxon>Mollusca</taxon>
        <taxon>Bivalvia</taxon>
        <taxon>Autobranchia</taxon>
        <taxon>Pteriomorphia</taxon>
        <taxon>Pterioida</taxon>
        <taxon>Pterioidea</taxon>
        <taxon>Pteriidae</taxon>
        <taxon>Pinctada</taxon>
    </lineage>
</organism>
<dbReference type="EMBL" id="VSWD01000007">
    <property type="protein sequence ID" value="KAK3097151.1"/>
    <property type="molecule type" value="Genomic_DNA"/>
</dbReference>